<name>A0A3M9MFP7_9MICO</name>
<evidence type="ECO:0000313" key="3">
    <source>
        <dbReference type="Proteomes" id="UP000271678"/>
    </source>
</evidence>
<comment type="caution">
    <text evidence="2">The sequence shown here is derived from an EMBL/GenBank/DDBJ whole genome shotgun (WGS) entry which is preliminary data.</text>
</comment>
<organism evidence="2 3">
    <name type="scientific">Flexivirga caeni</name>
    <dbReference type="NCBI Taxonomy" id="2294115"/>
    <lineage>
        <taxon>Bacteria</taxon>
        <taxon>Bacillati</taxon>
        <taxon>Actinomycetota</taxon>
        <taxon>Actinomycetes</taxon>
        <taxon>Micrococcales</taxon>
        <taxon>Dermacoccaceae</taxon>
        <taxon>Flexivirga</taxon>
    </lineage>
</organism>
<evidence type="ECO:0000259" key="1">
    <source>
        <dbReference type="Pfam" id="PF14534"/>
    </source>
</evidence>
<evidence type="ECO:0000313" key="2">
    <source>
        <dbReference type="EMBL" id="RNI24372.1"/>
    </source>
</evidence>
<protein>
    <submittedName>
        <fullName evidence="2">Nuclear transport factor 2 family protein</fullName>
    </submittedName>
</protein>
<proteinExistence type="predicted"/>
<sequence>MTNESEVGDLEKIERERLRAIVDADESVLWELHDPDFVLCSPGGTVWDRATYVGGLCDESISYSRFEPVTPVEVLWDARLAVVRYRSIIDLITPRGGGHLECWHLDAYVQTDGGWRCRWSQATDTIKD</sequence>
<gene>
    <name evidence="2" type="ORF">EFY87_05275</name>
</gene>
<dbReference type="InterPro" id="IPR032710">
    <property type="entry name" value="NTF2-like_dom_sf"/>
</dbReference>
<dbReference type="InterPro" id="IPR027843">
    <property type="entry name" value="DUF4440"/>
</dbReference>
<dbReference type="OrthoDB" id="8229197at2"/>
<keyword evidence="3" id="KW-1185">Reference proteome</keyword>
<dbReference type="EMBL" id="RJJQ01000003">
    <property type="protein sequence ID" value="RNI24372.1"/>
    <property type="molecule type" value="Genomic_DNA"/>
</dbReference>
<dbReference type="Pfam" id="PF14534">
    <property type="entry name" value="DUF4440"/>
    <property type="match status" value="1"/>
</dbReference>
<dbReference type="RefSeq" id="WP_123270410.1">
    <property type="nucleotide sequence ID" value="NZ_RJJQ01000003.1"/>
</dbReference>
<feature type="domain" description="DUF4440" evidence="1">
    <location>
        <begin position="10"/>
        <end position="117"/>
    </location>
</feature>
<dbReference type="Proteomes" id="UP000271678">
    <property type="component" value="Unassembled WGS sequence"/>
</dbReference>
<dbReference type="Gene3D" id="3.10.450.50">
    <property type="match status" value="1"/>
</dbReference>
<accession>A0A3M9MFP7</accession>
<dbReference type="SUPFAM" id="SSF54427">
    <property type="entry name" value="NTF2-like"/>
    <property type="match status" value="1"/>
</dbReference>
<dbReference type="AlphaFoldDB" id="A0A3M9MFP7"/>
<reference evidence="2 3" key="1">
    <citation type="submission" date="2018-11" db="EMBL/GenBank/DDBJ databases">
        <title>Draft genome of Simplicispira Flexivirga sp. BO-16.</title>
        <authorList>
            <person name="Im W.T."/>
        </authorList>
    </citation>
    <scope>NUCLEOTIDE SEQUENCE [LARGE SCALE GENOMIC DNA]</scope>
    <source>
        <strain evidence="2 3">BO-16</strain>
    </source>
</reference>